<evidence type="ECO:0000313" key="4">
    <source>
        <dbReference type="EMBL" id="QMV41264.1"/>
    </source>
</evidence>
<protein>
    <submittedName>
        <fullName evidence="4">DUF1533 domain-containing protein</fullName>
    </submittedName>
</protein>
<evidence type="ECO:0000259" key="2">
    <source>
        <dbReference type="Pfam" id="PF07550"/>
    </source>
</evidence>
<dbReference type="InterPro" id="IPR011432">
    <property type="entry name" value="Shr-like_HID"/>
</dbReference>
<feature type="signal peptide" evidence="1">
    <location>
        <begin position="1"/>
        <end position="45"/>
    </location>
</feature>
<keyword evidence="5" id="KW-1185">Reference proteome</keyword>
<accession>A0A7G5BWD0</accession>
<dbReference type="Proteomes" id="UP000515679">
    <property type="component" value="Chromosome"/>
</dbReference>
<keyword evidence="1" id="KW-0732">Signal</keyword>
<evidence type="ECO:0000313" key="5">
    <source>
        <dbReference type="Proteomes" id="UP000515679"/>
    </source>
</evidence>
<feature type="domain" description="GLUG" evidence="3">
    <location>
        <begin position="433"/>
        <end position="458"/>
    </location>
</feature>
<reference evidence="4 5" key="1">
    <citation type="submission" date="2019-07" db="EMBL/GenBank/DDBJ databases">
        <authorList>
            <person name="Kim J.K."/>
            <person name="Cheong H.-M."/>
            <person name="Choi Y."/>
            <person name="Hwang K.J."/>
            <person name="Lee S."/>
            <person name="Choi C."/>
        </authorList>
    </citation>
    <scope>NUCLEOTIDE SEQUENCE [LARGE SCALE GENOMIC DNA]</scope>
    <source>
        <strain evidence="4 5">KS 22</strain>
    </source>
</reference>
<dbReference type="InterPro" id="IPR011493">
    <property type="entry name" value="GLUG"/>
</dbReference>
<feature type="domain" description="Heme-binding protein Shr-like Hb-interacting" evidence="2">
    <location>
        <begin position="243"/>
        <end position="324"/>
    </location>
</feature>
<evidence type="ECO:0000256" key="1">
    <source>
        <dbReference type="SAM" id="SignalP"/>
    </source>
</evidence>
<name>A0A7G5BWD0_9BACL</name>
<feature type="chain" id="PRO_5028833693" evidence="1">
    <location>
        <begin position="46"/>
        <end position="669"/>
    </location>
</feature>
<organism evidence="4 5">
    <name type="scientific">Cohnella cholangitidis</name>
    <dbReference type="NCBI Taxonomy" id="2598458"/>
    <lineage>
        <taxon>Bacteria</taxon>
        <taxon>Bacillati</taxon>
        <taxon>Bacillota</taxon>
        <taxon>Bacilli</taxon>
        <taxon>Bacillales</taxon>
        <taxon>Paenibacillaceae</taxon>
        <taxon>Cohnella</taxon>
    </lineage>
</organism>
<sequence>MKRSPRTNMFQLKLGSARALRGFTIRLLVGLMLLSLFSSSLSANASASGGNVGPDGSPGWTYCADEGTTCAFPGTMEVRYWGYDDNSQTTIGYRTKVATNSIDCSTASFGGADPAFGVAKKCYYRSPQLDSGEITTTVSDLNKVVTVTFSVYAMQAGTTNDLKSKITVKKTSGGSYEPLGLNDAVVNATSTPISSTLEIYFENALSGADNAIRIESGAFVDGSGQLHNRTIEIDPIRFSPPALSPDVTDNYTVNDLEISFADDPLWRGAITAVENGASPLTEGTQFTVGPGIITIKAGVLAKGTHSLAIAATGYSNATVSQTVNKLYEGPQSGTGTSTDPFLIATAEQLDGVRTDMRINKHYRLIADIDLSGYPNWDPIGANTDPFYGHFDGDGHIISGLTINSGGNNVGLFGWTETTGSIKNAKLRDVNITGGSYVGGLVGNNGASVENCSVTGRVSGANYVGGLFGGSSVREISNSFSSADVSGMNSIGGLAGTFNGTLRYSYATGNVSGKDAGGLVGTSNYGEIVHSFATGNVTGINSSEIGGLVGVNYYGKVSYSYASGMGTGAGDVGGLIGLNYYGEINDSYASSAVSGHYSVGGLIGYNDNSVDGEIRNSYASGSVNGKDEFSIDLGGLIGKSIASDITNSFYDAEATGQSASGAERASRPRR</sequence>
<gene>
    <name evidence="4" type="ORF">FPL14_08700</name>
</gene>
<proteinExistence type="predicted"/>
<evidence type="ECO:0000259" key="3">
    <source>
        <dbReference type="Pfam" id="PF07581"/>
    </source>
</evidence>
<feature type="domain" description="GLUG" evidence="3">
    <location>
        <begin position="594"/>
        <end position="623"/>
    </location>
</feature>
<dbReference type="EMBL" id="CP041969">
    <property type="protein sequence ID" value="QMV41264.1"/>
    <property type="molecule type" value="Genomic_DNA"/>
</dbReference>
<dbReference type="Gene3D" id="2.160.20.110">
    <property type="match status" value="1"/>
</dbReference>
<dbReference type="Pfam" id="PF07550">
    <property type="entry name" value="Shr-like_HID"/>
    <property type="match status" value="1"/>
</dbReference>
<dbReference type="Pfam" id="PF07581">
    <property type="entry name" value="Glug"/>
    <property type="match status" value="2"/>
</dbReference>
<dbReference type="KEGG" id="cchl:FPL14_08700"/>
<dbReference type="AlphaFoldDB" id="A0A7G5BWD0"/>